<feature type="transmembrane region" description="Helical" evidence="14">
    <location>
        <begin position="108"/>
        <end position="125"/>
    </location>
</feature>
<keyword evidence="17" id="KW-1185">Reference proteome</keyword>
<feature type="transmembrane region" description="Helical" evidence="14">
    <location>
        <begin position="164"/>
        <end position="185"/>
    </location>
</feature>
<keyword evidence="7 14" id="KW-0812">Transmembrane</keyword>
<feature type="transmembrane region" description="Helical" evidence="14">
    <location>
        <begin position="73"/>
        <end position="96"/>
    </location>
</feature>
<dbReference type="Pfam" id="PF02518">
    <property type="entry name" value="HATPase_c"/>
    <property type="match status" value="1"/>
</dbReference>
<evidence type="ECO:0000256" key="10">
    <source>
        <dbReference type="ARBA" id="ARBA00022840"/>
    </source>
</evidence>
<dbReference type="EMBL" id="VNJI01000043">
    <property type="protein sequence ID" value="TVY07095.1"/>
    <property type="molecule type" value="Genomic_DNA"/>
</dbReference>
<dbReference type="PROSITE" id="PS50109">
    <property type="entry name" value="HIS_KIN"/>
    <property type="match status" value="1"/>
</dbReference>
<dbReference type="GO" id="GO:0005524">
    <property type="term" value="F:ATP binding"/>
    <property type="evidence" value="ECO:0007669"/>
    <property type="project" value="UniProtKB-KW"/>
</dbReference>
<evidence type="ECO:0000256" key="3">
    <source>
        <dbReference type="ARBA" id="ARBA00012438"/>
    </source>
</evidence>
<sequence>MLVFNYTVEELLLNVFFVMFPLFFYQFLMNEKMEERVVLKNVLSSVLFGASMVLCMTFPITQQDTYRFDFRMIPFLLSICYSTRLISLLLFVVLIGTRFMISGGDGNYLNLISTTTAMIIMFLVEKKYNRLSLTQKVIVLSMITFLSKMMAALCKLFFDPSYFINDVIVFNFLQAVFMGMTVYIIESIRKNVQLRKELIDSEKMKVVSVISASVAHEIRNPLTTVRGFIQLLTQSEVAPEKKQQYGQLCLEELDRAQQIINDYLALAKPQPENIDKLDISEEISYVSKVLTSYANLNGVEIIVQFEPGLEISGDRSKFRQSLINLVKNGIEAMIGRGGVLEITARKQKRSVVLSIHDSGNGMTHEQISRLGTPYFSNKEKGTGLGTMVSFNIIKSMMGSINITSEVGKGTVCQIVFPQQL</sequence>
<protein>
    <recommendedName>
        <fullName evidence="3">histidine kinase</fullName>
        <ecNumber evidence="3">2.7.13.3</ecNumber>
    </recommendedName>
</protein>
<dbReference type="InterPro" id="IPR003661">
    <property type="entry name" value="HisK_dim/P_dom"/>
</dbReference>
<accession>A0A559K4M3</accession>
<dbReference type="InterPro" id="IPR036890">
    <property type="entry name" value="HATPase_C_sf"/>
</dbReference>
<keyword evidence="13 14" id="KW-0472">Membrane</keyword>
<evidence type="ECO:0000256" key="9">
    <source>
        <dbReference type="ARBA" id="ARBA00022777"/>
    </source>
</evidence>
<dbReference type="EC" id="2.7.13.3" evidence="3"/>
<evidence type="ECO:0000256" key="8">
    <source>
        <dbReference type="ARBA" id="ARBA00022741"/>
    </source>
</evidence>
<dbReference type="InterPro" id="IPR005467">
    <property type="entry name" value="His_kinase_dom"/>
</dbReference>
<evidence type="ECO:0000259" key="15">
    <source>
        <dbReference type="PROSITE" id="PS50109"/>
    </source>
</evidence>
<keyword evidence="9 16" id="KW-0418">Kinase</keyword>
<keyword evidence="8" id="KW-0547">Nucleotide-binding</keyword>
<comment type="subcellular location">
    <subcellularLocation>
        <location evidence="2">Cell membrane</location>
        <topology evidence="2">Multi-pass membrane protein</topology>
    </subcellularLocation>
</comment>
<dbReference type="PANTHER" id="PTHR43065:SF46">
    <property type="entry name" value="C4-DICARBOXYLATE TRANSPORT SENSOR PROTEIN DCTB"/>
    <property type="match status" value="1"/>
</dbReference>
<dbReference type="PANTHER" id="PTHR43065">
    <property type="entry name" value="SENSOR HISTIDINE KINASE"/>
    <property type="match status" value="1"/>
</dbReference>
<evidence type="ECO:0000313" key="17">
    <source>
        <dbReference type="Proteomes" id="UP000317036"/>
    </source>
</evidence>
<dbReference type="OrthoDB" id="9815750at2"/>
<evidence type="ECO:0000313" key="16">
    <source>
        <dbReference type="EMBL" id="TVY07095.1"/>
    </source>
</evidence>
<dbReference type="GO" id="GO:0071555">
    <property type="term" value="P:cell wall organization"/>
    <property type="evidence" value="ECO:0007669"/>
    <property type="project" value="InterPro"/>
</dbReference>
<dbReference type="SUPFAM" id="SSF47384">
    <property type="entry name" value="Homodimeric domain of signal transducing histidine kinase"/>
    <property type="match status" value="1"/>
</dbReference>
<dbReference type="InterPro" id="IPR004358">
    <property type="entry name" value="Sig_transdc_His_kin-like_C"/>
</dbReference>
<evidence type="ECO:0000256" key="5">
    <source>
        <dbReference type="ARBA" id="ARBA00022553"/>
    </source>
</evidence>
<name>A0A559K4M3_9BACL</name>
<feature type="transmembrane region" description="Helical" evidence="14">
    <location>
        <begin position="12"/>
        <end position="29"/>
    </location>
</feature>
<evidence type="ECO:0000256" key="1">
    <source>
        <dbReference type="ARBA" id="ARBA00000085"/>
    </source>
</evidence>
<evidence type="ECO:0000256" key="7">
    <source>
        <dbReference type="ARBA" id="ARBA00022692"/>
    </source>
</evidence>
<feature type="transmembrane region" description="Helical" evidence="14">
    <location>
        <begin position="137"/>
        <end position="158"/>
    </location>
</feature>
<dbReference type="Proteomes" id="UP000317036">
    <property type="component" value="Unassembled WGS sequence"/>
</dbReference>
<keyword evidence="11 14" id="KW-1133">Transmembrane helix</keyword>
<evidence type="ECO:0000256" key="4">
    <source>
        <dbReference type="ARBA" id="ARBA00022475"/>
    </source>
</evidence>
<evidence type="ECO:0000256" key="12">
    <source>
        <dbReference type="ARBA" id="ARBA00023012"/>
    </source>
</evidence>
<keyword evidence="6" id="KW-0808">Transferase</keyword>
<dbReference type="Gene3D" id="1.10.287.130">
    <property type="match status" value="1"/>
</dbReference>
<dbReference type="Pfam" id="PF07694">
    <property type="entry name" value="5TM-5TMR_LYT"/>
    <property type="match status" value="1"/>
</dbReference>
<proteinExistence type="predicted"/>
<evidence type="ECO:0000256" key="14">
    <source>
        <dbReference type="SAM" id="Phobius"/>
    </source>
</evidence>
<dbReference type="AlphaFoldDB" id="A0A559K4M3"/>
<keyword evidence="10" id="KW-0067">ATP-binding</keyword>
<dbReference type="GO" id="GO:0005886">
    <property type="term" value="C:plasma membrane"/>
    <property type="evidence" value="ECO:0007669"/>
    <property type="project" value="UniProtKB-SubCell"/>
</dbReference>
<organism evidence="16 17">
    <name type="scientific">Paenibacillus cremeus</name>
    <dbReference type="NCBI Taxonomy" id="2163881"/>
    <lineage>
        <taxon>Bacteria</taxon>
        <taxon>Bacillati</taxon>
        <taxon>Bacillota</taxon>
        <taxon>Bacilli</taxon>
        <taxon>Bacillales</taxon>
        <taxon>Paenibacillaceae</taxon>
        <taxon>Paenibacillus</taxon>
    </lineage>
</organism>
<comment type="caution">
    <text evidence="16">The sequence shown here is derived from an EMBL/GenBank/DDBJ whole genome shotgun (WGS) entry which is preliminary data.</text>
</comment>
<evidence type="ECO:0000256" key="11">
    <source>
        <dbReference type="ARBA" id="ARBA00022989"/>
    </source>
</evidence>
<dbReference type="Pfam" id="PF00512">
    <property type="entry name" value="HisKA"/>
    <property type="match status" value="1"/>
</dbReference>
<keyword evidence="12" id="KW-0902">Two-component regulatory system</keyword>
<dbReference type="InterPro" id="IPR011620">
    <property type="entry name" value="Sig_transdc_His_kinase_LytS_TM"/>
</dbReference>
<reference evidence="16 17" key="1">
    <citation type="submission" date="2019-07" db="EMBL/GenBank/DDBJ databases">
        <authorList>
            <person name="Kim J."/>
        </authorList>
    </citation>
    <scope>NUCLEOTIDE SEQUENCE [LARGE SCALE GENOMIC DNA]</scope>
    <source>
        <strain evidence="16 17">JC52</strain>
    </source>
</reference>
<dbReference type="PRINTS" id="PR00344">
    <property type="entry name" value="BCTRLSENSOR"/>
</dbReference>
<evidence type="ECO:0000256" key="6">
    <source>
        <dbReference type="ARBA" id="ARBA00022679"/>
    </source>
</evidence>
<feature type="domain" description="Histidine kinase" evidence="15">
    <location>
        <begin position="213"/>
        <end position="420"/>
    </location>
</feature>
<comment type="catalytic activity">
    <reaction evidence="1">
        <text>ATP + protein L-histidine = ADP + protein N-phospho-L-histidine.</text>
        <dbReference type="EC" id="2.7.13.3"/>
    </reaction>
</comment>
<dbReference type="InterPro" id="IPR003594">
    <property type="entry name" value="HATPase_dom"/>
</dbReference>
<dbReference type="RefSeq" id="WP_144852564.1">
    <property type="nucleotide sequence ID" value="NZ_VNJI01000043.1"/>
</dbReference>
<keyword evidence="5" id="KW-0597">Phosphoprotein</keyword>
<dbReference type="SUPFAM" id="SSF55874">
    <property type="entry name" value="ATPase domain of HSP90 chaperone/DNA topoisomerase II/histidine kinase"/>
    <property type="match status" value="1"/>
</dbReference>
<gene>
    <name evidence="16" type="ORF">FPZ49_25835</name>
</gene>
<feature type="transmembrane region" description="Helical" evidence="14">
    <location>
        <begin position="41"/>
        <end position="61"/>
    </location>
</feature>
<dbReference type="CDD" id="cd00082">
    <property type="entry name" value="HisKA"/>
    <property type="match status" value="1"/>
</dbReference>
<dbReference type="SMART" id="SM00388">
    <property type="entry name" value="HisKA"/>
    <property type="match status" value="1"/>
</dbReference>
<evidence type="ECO:0000256" key="2">
    <source>
        <dbReference type="ARBA" id="ARBA00004651"/>
    </source>
</evidence>
<keyword evidence="4" id="KW-1003">Cell membrane</keyword>
<dbReference type="InterPro" id="IPR036097">
    <property type="entry name" value="HisK_dim/P_sf"/>
</dbReference>
<dbReference type="Gene3D" id="3.30.565.10">
    <property type="entry name" value="Histidine kinase-like ATPase, C-terminal domain"/>
    <property type="match status" value="1"/>
</dbReference>
<dbReference type="SMART" id="SM00387">
    <property type="entry name" value="HATPase_c"/>
    <property type="match status" value="1"/>
</dbReference>
<evidence type="ECO:0000256" key="13">
    <source>
        <dbReference type="ARBA" id="ARBA00023136"/>
    </source>
</evidence>
<dbReference type="GO" id="GO:0000155">
    <property type="term" value="F:phosphorelay sensor kinase activity"/>
    <property type="evidence" value="ECO:0007669"/>
    <property type="project" value="InterPro"/>
</dbReference>